<sequence>MQSTRAEPYLTAELRCDQTEFDLSGATRFKLTLAITLHARAPVLICEEGTFIQQNRALEDIGIFFTNRDTGELHTGSYVCRIYECGPPTTPQTLLEPGKTVLTNIQFNGYPEKIKDRGFDMMLIFNTAGFETGCTFEGQLPAGQSIRYWRWASSEECGPPVSSVSSTIKATVQSAMTWWNGDQGHGRGASLPLEMELLPIYIEGDGVVFTCVGKKIEMPARDSMVWDHNKPGYKEQQERERAKYAKKNAKKRAAVEESNRKFRVRMAAERKARGEAPWPSDQVSEESHERYLERKAAEEKAKEDVKKDAAEHRRRVEDGDGHTKGGRGLAC</sequence>
<dbReference type="AlphaFoldDB" id="A0A4S9JLX8"/>
<dbReference type="EMBL" id="QZBD01000934">
    <property type="protein sequence ID" value="THY02409.1"/>
    <property type="molecule type" value="Genomic_DNA"/>
</dbReference>
<dbReference type="Proteomes" id="UP000306584">
    <property type="component" value="Unassembled WGS sequence"/>
</dbReference>
<accession>A0A4S9JLX8</accession>
<evidence type="ECO:0000256" key="1">
    <source>
        <dbReference type="SAM" id="MobiDB-lite"/>
    </source>
</evidence>
<feature type="compositionally biased region" description="Basic and acidic residues" evidence="1">
    <location>
        <begin position="285"/>
        <end position="323"/>
    </location>
</feature>
<name>A0A4S9JLX8_AURPU</name>
<organism evidence="2 3">
    <name type="scientific">Aureobasidium pullulans</name>
    <name type="common">Black yeast</name>
    <name type="synonym">Pullularia pullulans</name>
    <dbReference type="NCBI Taxonomy" id="5580"/>
    <lineage>
        <taxon>Eukaryota</taxon>
        <taxon>Fungi</taxon>
        <taxon>Dikarya</taxon>
        <taxon>Ascomycota</taxon>
        <taxon>Pezizomycotina</taxon>
        <taxon>Dothideomycetes</taxon>
        <taxon>Dothideomycetidae</taxon>
        <taxon>Dothideales</taxon>
        <taxon>Saccotheciaceae</taxon>
        <taxon>Aureobasidium</taxon>
    </lineage>
</organism>
<protein>
    <submittedName>
        <fullName evidence="2">Uncharacterized protein</fullName>
    </submittedName>
</protein>
<comment type="caution">
    <text evidence="2">The sequence shown here is derived from an EMBL/GenBank/DDBJ whole genome shotgun (WGS) entry which is preliminary data.</text>
</comment>
<reference evidence="2 3" key="1">
    <citation type="submission" date="2018-10" db="EMBL/GenBank/DDBJ databases">
        <title>Fifty Aureobasidium pullulans genomes reveal a recombining polyextremotolerant generalist.</title>
        <authorList>
            <person name="Gostincar C."/>
            <person name="Turk M."/>
            <person name="Zajc J."/>
            <person name="Gunde-Cimerman N."/>
        </authorList>
    </citation>
    <scope>NUCLEOTIDE SEQUENCE [LARGE SCALE GENOMIC DNA]</scope>
    <source>
        <strain evidence="2 3">EXF-6604</strain>
    </source>
</reference>
<evidence type="ECO:0000313" key="2">
    <source>
        <dbReference type="EMBL" id="THY02409.1"/>
    </source>
</evidence>
<gene>
    <name evidence="2" type="ORF">D6D01_10296</name>
</gene>
<evidence type="ECO:0000313" key="3">
    <source>
        <dbReference type="Proteomes" id="UP000306584"/>
    </source>
</evidence>
<feature type="region of interest" description="Disordered" evidence="1">
    <location>
        <begin position="268"/>
        <end position="331"/>
    </location>
</feature>
<proteinExistence type="predicted"/>